<evidence type="ECO:0000256" key="1">
    <source>
        <dbReference type="ARBA" id="ARBA00004651"/>
    </source>
</evidence>
<evidence type="ECO:0000313" key="10">
    <source>
        <dbReference type="Proteomes" id="UP000242222"/>
    </source>
</evidence>
<dbReference type="EMBL" id="FOVC01000005">
    <property type="protein sequence ID" value="SFN31967.1"/>
    <property type="molecule type" value="Genomic_DNA"/>
</dbReference>
<gene>
    <name evidence="9" type="ORF">SAMN05216516_105149</name>
</gene>
<keyword evidence="5 8" id="KW-0812">Transmembrane</keyword>
<organism evidence="9 10">
    <name type="scientific">Izhakiella capsodis</name>
    <dbReference type="NCBI Taxonomy" id="1367852"/>
    <lineage>
        <taxon>Bacteria</taxon>
        <taxon>Pseudomonadati</taxon>
        <taxon>Pseudomonadota</taxon>
        <taxon>Gammaproteobacteria</taxon>
        <taxon>Enterobacterales</taxon>
        <taxon>Erwiniaceae</taxon>
        <taxon>Izhakiella</taxon>
    </lineage>
</organism>
<dbReference type="Pfam" id="PF01032">
    <property type="entry name" value="FecCD"/>
    <property type="match status" value="1"/>
</dbReference>
<keyword evidence="6 8" id="KW-1133">Transmembrane helix</keyword>
<dbReference type="InterPro" id="IPR000522">
    <property type="entry name" value="ABC_transptr_permease_BtuC"/>
</dbReference>
<evidence type="ECO:0000256" key="5">
    <source>
        <dbReference type="ARBA" id="ARBA00022692"/>
    </source>
</evidence>
<evidence type="ECO:0000256" key="6">
    <source>
        <dbReference type="ARBA" id="ARBA00022989"/>
    </source>
</evidence>
<evidence type="ECO:0000256" key="2">
    <source>
        <dbReference type="ARBA" id="ARBA00007935"/>
    </source>
</evidence>
<dbReference type="PANTHER" id="PTHR30472">
    <property type="entry name" value="FERRIC ENTEROBACTIN TRANSPORT SYSTEM PERMEASE PROTEIN"/>
    <property type="match status" value="1"/>
</dbReference>
<keyword evidence="3" id="KW-0813">Transport</keyword>
<evidence type="ECO:0000256" key="3">
    <source>
        <dbReference type="ARBA" id="ARBA00022448"/>
    </source>
</evidence>
<dbReference type="FunFam" id="1.10.3470.10:FF:000001">
    <property type="entry name" value="Vitamin B12 ABC transporter permease BtuC"/>
    <property type="match status" value="1"/>
</dbReference>
<dbReference type="PANTHER" id="PTHR30472:SF25">
    <property type="entry name" value="ABC TRANSPORTER PERMEASE PROTEIN MJ0876-RELATED"/>
    <property type="match status" value="1"/>
</dbReference>
<dbReference type="CDD" id="cd06550">
    <property type="entry name" value="TM_ABC_iron-siderophores_like"/>
    <property type="match status" value="1"/>
</dbReference>
<keyword evidence="10" id="KW-1185">Reference proteome</keyword>
<comment type="similarity">
    <text evidence="2">Belongs to the binding-protein-dependent transport system permease family. FecCD subfamily.</text>
</comment>
<evidence type="ECO:0000256" key="4">
    <source>
        <dbReference type="ARBA" id="ARBA00022475"/>
    </source>
</evidence>
<feature type="transmembrane region" description="Helical" evidence="8">
    <location>
        <begin position="217"/>
        <end position="237"/>
    </location>
</feature>
<evidence type="ECO:0000313" key="9">
    <source>
        <dbReference type="EMBL" id="SFN31967.1"/>
    </source>
</evidence>
<dbReference type="Gene3D" id="1.10.3470.10">
    <property type="entry name" value="ABC transporter involved in vitamin B12 uptake, BtuC"/>
    <property type="match status" value="1"/>
</dbReference>
<proteinExistence type="inferred from homology"/>
<evidence type="ECO:0000256" key="7">
    <source>
        <dbReference type="ARBA" id="ARBA00023136"/>
    </source>
</evidence>
<dbReference type="GO" id="GO:0005886">
    <property type="term" value="C:plasma membrane"/>
    <property type="evidence" value="ECO:0007669"/>
    <property type="project" value="UniProtKB-SubCell"/>
</dbReference>
<dbReference type="STRING" id="1367852.SAMN05216516_105149"/>
<feature type="transmembrane region" description="Helical" evidence="8">
    <location>
        <begin position="115"/>
        <end position="138"/>
    </location>
</feature>
<dbReference type="AlphaFoldDB" id="A0A1I4Y1N6"/>
<sequence length="359" mass="38382">MGLRLSAVRLQAGTPTDQLRHYHQLLRHRLWLMLLLLLAILASLALDFTFGPAGLTLHTLADTLIYPAQADPSTRLIVWDIRLPYALMAVVVGMALGLAGAEMQTILNNPLASPFTLGVSSAAAFGAALAIVAGITLPGIPDRWVISANAFAFALFAAVMLDAVTRWTRVATSGVVLFGIALVFTFNALVSMMQFIASEDTLQGLVFWTMGSLARASWQKLAVLALALIILMPWSMLNAWKLTALRLGEDRAASFGINVRRLRLGTLLRISILSALAVAFVGPVGFIGLVAPHIARLLCGEDHRYYLPASALTGGLVLSLASIAAKNLLPGVILPVGIVTALIGIPFFLAIILRYRASL</sequence>
<feature type="transmembrane region" description="Helical" evidence="8">
    <location>
        <begin position="83"/>
        <end position="103"/>
    </location>
</feature>
<dbReference type="RefSeq" id="WP_092877516.1">
    <property type="nucleotide sequence ID" value="NZ_FOVC01000005.1"/>
</dbReference>
<dbReference type="SUPFAM" id="SSF81345">
    <property type="entry name" value="ABC transporter involved in vitamin B12 uptake, BtuC"/>
    <property type="match status" value="1"/>
</dbReference>
<feature type="transmembrane region" description="Helical" evidence="8">
    <location>
        <begin position="30"/>
        <end position="50"/>
    </location>
</feature>
<feature type="transmembrane region" description="Helical" evidence="8">
    <location>
        <begin position="332"/>
        <end position="353"/>
    </location>
</feature>
<feature type="transmembrane region" description="Helical" evidence="8">
    <location>
        <begin position="270"/>
        <end position="294"/>
    </location>
</feature>
<keyword evidence="7 8" id="KW-0472">Membrane</keyword>
<dbReference type="GO" id="GO:0022857">
    <property type="term" value="F:transmembrane transporter activity"/>
    <property type="evidence" value="ECO:0007669"/>
    <property type="project" value="InterPro"/>
</dbReference>
<feature type="transmembrane region" description="Helical" evidence="8">
    <location>
        <begin position="175"/>
        <end position="197"/>
    </location>
</feature>
<comment type="subcellular location">
    <subcellularLocation>
        <location evidence="1">Cell membrane</location>
        <topology evidence="1">Multi-pass membrane protein</topology>
    </subcellularLocation>
</comment>
<protein>
    <submittedName>
        <fullName evidence="9">Iron complex transport system permease protein</fullName>
    </submittedName>
</protein>
<name>A0A1I4Y1N6_9GAMM</name>
<feature type="transmembrane region" description="Helical" evidence="8">
    <location>
        <begin position="144"/>
        <end position="163"/>
    </location>
</feature>
<dbReference type="Proteomes" id="UP000242222">
    <property type="component" value="Unassembled WGS sequence"/>
</dbReference>
<keyword evidence="4" id="KW-1003">Cell membrane</keyword>
<reference evidence="10" key="1">
    <citation type="submission" date="2016-10" db="EMBL/GenBank/DDBJ databases">
        <authorList>
            <person name="Varghese N."/>
            <person name="Submissions S."/>
        </authorList>
    </citation>
    <scope>NUCLEOTIDE SEQUENCE [LARGE SCALE GENOMIC DNA]</scope>
    <source>
        <strain evidence="10">N6PO6</strain>
    </source>
</reference>
<dbReference type="GO" id="GO:0033214">
    <property type="term" value="P:siderophore-iron import into cell"/>
    <property type="evidence" value="ECO:0007669"/>
    <property type="project" value="TreeGrafter"/>
</dbReference>
<evidence type="ECO:0000256" key="8">
    <source>
        <dbReference type="SAM" id="Phobius"/>
    </source>
</evidence>
<accession>A0A1I4Y1N6</accession>
<feature type="transmembrane region" description="Helical" evidence="8">
    <location>
        <begin position="306"/>
        <end position="325"/>
    </location>
</feature>
<dbReference type="OrthoDB" id="9055647at2"/>
<dbReference type="InterPro" id="IPR037294">
    <property type="entry name" value="ABC_BtuC-like"/>
</dbReference>